<accession>A0A1G1VMI6</accession>
<gene>
    <name evidence="3" type="ORF">A2785_02010</name>
</gene>
<organism evidence="3 4">
    <name type="scientific">Candidatus Chisholmbacteria bacterium RIFCSPHIGHO2_01_FULL_49_18</name>
    <dbReference type="NCBI Taxonomy" id="1797590"/>
    <lineage>
        <taxon>Bacteria</taxon>
        <taxon>Candidatus Chisholmiibacteriota</taxon>
    </lineage>
</organism>
<reference evidence="3 4" key="1">
    <citation type="journal article" date="2016" name="Nat. Commun.">
        <title>Thousands of microbial genomes shed light on interconnected biogeochemical processes in an aquifer system.</title>
        <authorList>
            <person name="Anantharaman K."/>
            <person name="Brown C.T."/>
            <person name="Hug L.A."/>
            <person name="Sharon I."/>
            <person name="Castelle C.J."/>
            <person name="Probst A.J."/>
            <person name="Thomas B.C."/>
            <person name="Singh A."/>
            <person name="Wilkins M.J."/>
            <person name="Karaoz U."/>
            <person name="Brodie E.L."/>
            <person name="Williams K.H."/>
            <person name="Hubbard S.S."/>
            <person name="Banfield J.F."/>
        </authorList>
    </citation>
    <scope>NUCLEOTIDE SEQUENCE [LARGE SCALE GENOMIC DNA]</scope>
</reference>
<protein>
    <recommendedName>
        <fullName evidence="2">Peptidase C39-like domain-containing protein</fullName>
    </recommendedName>
</protein>
<proteinExistence type="predicted"/>
<evidence type="ECO:0000259" key="2">
    <source>
        <dbReference type="Pfam" id="PF13529"/>
    </source>
</evidence>
<feature type="repeat" description="TPR" evidence="1">
    <location>
        <begin position="333"/>
        <end position="366"/>
    </location>
</feature>
<name>A0A1G1VMI6_9BACT</name>
<keyword evidence="1" id="KW-0802">TPR repeat</keyword>
<dbReference type="SMART" id="SM00028">
    <property type="entry name" value="TPR"/>
    <property type="match status" value="2"/>
</dbReference>
<evidence type="ECO:0000313" key="3">
    <source>
        <dbReference type="EMBL" id="OGY16447.1"/>
    </source>
</evidence>
<dbReference type="AlphaFoldDB" id="A0A1G1VMI6"/>
<dbReference type="Gene3D" id="1.25.40.10">
    <property type="entry name" value="Tetratricopeptide repeat domain"/>
    <property type="match status" value="1"/>
</dbReference>
<dbReference type="InterPro" id="IPR039564">
    <property type="entry name" value="Peptidase_C39-like"/>
</dbReference>
<dbReference type="PROSITE" id="PS50005">
    <property type="entry name" value="TPR"/>
    <property type="match status" value="1"/>
</dbReference>
<dbReference type="InterPro" id="IPR019734">
    <property type="entry name" value="TPR_rpt"/>
</dbReference>
<evidence type="ECO:0000256" key="1">
    <source>
        <dbReference type="PROSITE-ProRule" id="PRU00339"/>
    </source>
</evidence>
<dbReference type="SUPFAM" id="SSF48452">
    <property type="entry name" value="TPR-like"/>
    <property type="match status" value="1"/>
</dbReference>
<evidence type="ECO:0000313" key="4">
    <source>
        <dbReference type="Proteomes" id="UP000179069"/>
    </source>
</evidence>
<dbReference type="EMBL" id="MHCI01000015">
    <property type="protein sequence ID" value="OGY16447.1"/>
    <property type="molecule type" value="Genomic_DNA"/>
</dbReference>
<comment type="caution">
    <text evidence="3">The sequence shown here is derived from an EMBL/GenBank/DDBJ whole genome shotgun (WGS) entry which is preliminary data.</text>
</comment>
<sequence length="379" mass="43344">MKKILILLFSLLVVFAGGVFLFLRRTPSLETKFVQPDIVEAPEASDSAGFEEISDSENTNIRLRQPGVSAMLAAPRQVFQTFNNCGPATLSMALSWYGISVSQDELALKMRPYQVEGGDNDDKTIFTSEFSGWAETYGLKSVSRVNGTIDLLKLFTANEIPVVVKTWLKPGEDIGHFRFFRGFDEAKQVVIVDDSYHGPNRRVSYYDFLSMWQPFNYAYIILYPAEKEELVRTILGGEGDESVAWKGALERAKEEEKLDSQNIYPVFNQATAHFQLGEDEESVADFVRVEERLPRRMLWYQIEPVLAYQKLGEFERVILVTDKILENGNRAFSELYQIRGEMYLERGDREKAREQFELAIKYNSHFEPARTSLDGLSAR</sequence>
<dbReference type="Pfam" id="PF13529">
    <property type="entry name" value="Peptidase_C39_2"/>
    <property type="match status" value="1"/>
</dbReference>
<dbReference type="Proteomes" id="UP000179069">
    <property type="component" value="Unassembled WGS sequence"/>
</dbReference>
<dbReference type="Gene3D" id="3.90.70.10">
    <property type="entry name" value="Cysteine proteinases"/>
    <property type="match status" value="1"/>
</dbReference>
<dbReference type="InterPro" id="IPR011990">
    <property type="entry name" value="TPR-like_helical_dom_sf"/>
</dbReference>
<feature type="domain" description="Peptidase C39-like" evidence="2">
    <location>
        <begin position="79"/>
        <end position="196"/>
    </location>
</feature>